<dbReference type="AlphaFoldDB" id="A0A3A9XRV8"/>
<dbReference type="Pfam" id="PF10647">
    <property type="entry name" value="Gmad1"/>
    <property type="match status" value="1"/>
</dbReference>
<gene>
    <name evidence="3" type="ORF">D7044_27590</name>
</gene>
<comment type="caution">
    <text evidence="3">The sequence shown here is derived from an EMBL/GenBank/DDBJ whole genome shotgun (WGS) entry which is preliminary data.</text>
</comment>
<protein>
    <recommendedName>
        <fullName evidence="2">GerMN domain-containing protein</fullName>
    </recommendedName>
</protein>
<evidence type="ECO:0000256" key="1">
    <source>
        <dbReference type="SAM" id="MobiDB-lite"/>
    </source>
</evidence>
<evidence type="ECO:0000313" key="4">
    <source>
        <dbReference type="Proteomes" id="UP000275865"/>
    </source>
</evidence>
<dbReference type="PROSITE" id="PS51257">
    <property type="entry name" value="PROKAR_LIPOPROTEIN"/>
    <property type="match status" value="1"/>
</dbReference>
<feature type="domain" description="GerMN" evidence="2">
    <location>
        <begin position="229"/>
        <end position="315"/>
    </location>
</feature>
<sequence>MRARLVAGALCGALAVVGFTGCGIPERSEVQVDRRKEPATESGAVNAGRQEPPTRSMATRPEEFVSNFLSAAAGEPDRAYSRVKQFVDPQYRNRLQEKRGSEVELTVVRLTDAPVITLNEDSPVGDDSLKVTIAVQQIGVLRTDGTLVPPVSGETRYEFGLRSASDQAGAADDAAGFYVTEPPNTLLLSDEALLRYYEGKTIYFWSSDRTRLVPDLRYLPGTVPTERRLNEVVKWLVDGPSDWLRPGVVGLPDRTELINNATGGDGRWEVNLDMPGDDRTRADQLVTQLAWSLRDFDGELELKIRNNSVKVENLAARRSAWALYRLREGPRRYCVFEGAIHPLTVDGEPSAVVPLDPAANRNVVSAGLARSEEQILAALVVTAAGGKQRLSVGTGRGPVTSFAKGPEYKAIGAPVWLRSSDPRRPQGLVVADGKLYRFDGNAEMAQIVLNLPPGVVTAVAASLDGQRIALIVGGALYVAAVKLLDGGGVTVGPSRRVSTSLTGLSAVDWGDENRLIVAGSAARPAIYEIGVDGVVESPLAPDTRAEVTHLSAYPVNPTVEVPSGALMYEANGVAYRTVPVERIQPGQVADATPPPTGVRPTNPSAPFFLF</sequence>
<evidence type="ECO:0000259" key="2">
    <source>
        <dbReference type="SMART" id="SM00909"/>
    </source>
</evidence>
<feature type="region of interest" description="Disordered" evidence="1">
    <location>
        <begin position="586"/>
        <end position="610"/>
    </location>
</feature>
<evidence type="ECO:0000313" key="3">
    <source>
        <dbReference type="EMBL" id="RKN27965.1"/>
    </source>
</evidence>
<dbReference type="EMBL" id="RAZT01000017">
    <property type="protein sequence ID" value="RKN27965.1"/>
    <property type="molecule type" value="Genomic_DNA"/>
</dbReference>
<dbReference type="InterPro" id="IPR018910">
    <property type="entry name" value="LpqB_C"/>
</dbReference>
<name>A0A3A9XRV8_9ACTN</name>
<dbReference type="RefSeq" id="WP_120690627.1">
    <property type="nucleotide sequence ID" value="NZ_RAZT01000017.1"/>
</dbReference>
<reference evidence="3 4" key="1">
    <citation type="submission" date="2018-09" db="EMBL/GenBank/DDBJ databases">
        <title>Micromonospora sp. nov. MS1-9, isolated from a root of Musa sp.</title>
        <authorList>
            <person name="Kuncharoen N."/>
            <person name="Kudo T."/>
            <person name="Ohkuma M."/>
            <person name="Yuki M."/>
            <person name="Tanasupawat S."/>
        </authorList>
    </citation>
    <scope>NUCLEOTIDE SEQUENCE [LARGE SCALE GENOMIC DNA]</scope>
    <source>
        <strain evidence="3 4">MS1-9</strain>
    </source>
</reference>
<dbReference type="Pfam" id="PF10646">
    <property type="entry name" value="Germane"/>
    <property type="match status" value="1"/>
</dbReference>
<organism evidence="3 4">
    <name type="scientific">Micromonospora musae</name>
    <dbReference type="NCBI Taxonomy" id="1894970"/>
    <lineage>
        <taxon>Bacteria</taxon>
        <taxon>Bacillati</taxon>
        <taxon>Actinomycetota</taxon>
        <taxon>Actinomycetes</taxon>
        <taxon>Micromonosporales</taxon>
        <taxon>Micromonosporaceae</taxon>
        <taxon>Micromonospora</taxon>
    </lineage>
</organism>
<dbReference type="SUPFAM" id="SSF63825">
    <property type="entry name" value="YWTD domain"/>
    <property type="match status" value="1"/>
</dbReference>
<dbReference type="Proteomes" id="UP000275865">
    <property type="component" value="Unassembled WGS sequence"/>
</dbReference>
<proteinExistence type="predicted"/>
<feature type="compositionally biased region" description="Basic and acidic residues" evidence="1">
    <location>
        <begin position="29"/>
        <end position="39"/>
    </location>
</feature>
<accession>A0A3A9XRV8</accession>
<feature type="region of interest" description="Disordered" evidence="1">
    <location>
        <begin position="29"/>
        <end position="56"/>
    </location>
</feature>
<dbReference type="InterPro" id="IPR019606">
    <property type="entry name" value="GerMN"/>
</dbReference>
<dbReference type="SMART" id="SM00909">
    <property type="entry name" value="Germane"/>
    <property type="match status" value="1"/>
</dbReference>